<reference evidence="3" key="1">
    <citation type="submission" date="2021-01" db="EMBL/GenBank/DDBJ databases">
        <authorList>
            <person name="Corre E."/>
            <person name="Pelletier E."/>
            <person name="Niang G."/>
            <person name="Scheremetjew M."/>
            <person name="Finn R."/>
            <person name="Kale V."/>
            <person name="Holt S."/>
            <person name="Cochrane G."/>
            <person name="Meng A."/>
            <person name="Brown T."/>
            <person name="Cohen L."/>
        </authorList>
    </citation>
    <scope>NUCLEOTIDE SEQUENCE</scope>
    <source>
        <strain evidence="3">CCMP3105</strain>
    </source>
</reference>
<feature type="transmembrane region" description="Helical" evidence="2">
    <location>
        <begin position="170"/>
        <end position="190"/>
    </location>
</feature>
<proteinExistence type="predicted"/>
<dbReference type="EMBL" id="HBNR01077601">
    <property type="protein sequence ID" value="CAE4654077.1"/>
    <property type="molecule type" value="Transcribed_RNA"/>
</dbReference>
<feature type="transmembrane region" description="Helical" evidence="2">
    <location>
        <begin position="256"/>
        <end position="277"/>
    </location>
</feature>
<feature type="compositionally biased region" description="Low complexity" evidence="1">
    <location>
        <begin position="30"/>
        <end position="48"/>
    </location>
</feature>
<evidence type="ECO:0000256" key="1">
    <source>
        <dbReference type="SAM" id="MobiDB-lite"/>
    </source>
</evidence>
<feature type="transmembrane region" description="Helical" evidence="2">
    <location>
        <begin position="104"/>
        <end position="124"/>
    </location>
</feature>
<protein>
    <submittedName>
        <fullName evidence="3">Uncharacterized protein</fullName>
    </submittedName>
</protein>
<organism evidence="3">
    <name type="scientific">Alexandrium monilatum</name>
    <dbReference type="NCBI Taxonomy" id="311494"/>
    <lineage>
        <taxon>Eukaryota</taxon>
        <taxon>Sar</taxon>
        <taxon>Alveolata</taxon>
        <taxon>Dinophyceae</taxon>
        <taxon>Gonyaulacales</taxon>
        <taxon>Pyrocystaceae</taxon>
        <taxon>Alexandrium</taxon>
    </lineage>
</organism>
<keyword evidence="2" id="KW-0812">Transmembrane</keyword>
<dbReference type="AlphaFoldDB" id="A0A7S4SS79"/>
<feature type="transmembrane region" description="Helical" evidence="2">
    <location>
        <begin position="136"/>
        <end position="158"/>
    </location>
</feature>
<keyword evidence="2" id="KW-0472">Membrane</keyword>
<keyword evidence="2" id="KW-1133">Transmembrane helix</keyword>
<gene>
    <name evidence="3" type="ORF">AMON00008_LOCUS55230</name>
</gene>
<name>A0A7S4SS79_9DINO</name>
<feature type="transmembrane region" description="Helical" evidence="2">
    <location>
        <begin position="64"/>
        <end position="84"/>
    </location>
</feature>
<sequence length="750" mass="83101">MEAWPAAPSRTWPPSLGLESILSANEYSASSDDTSLEDTGSSSDSSSDVKQPARKEARCCRGSVVASLLAMLLVQISVSVVIFWEPNLENCDTRHQVRRGPVCIYLLGSVLNLVLALVFAVSSLGSEDSLTRRANFYSFLVTAFLLICAVQLGVTEVLTVCASERVRCTFGIVFLTVVFLLWPIIMNLFFGLVEGRMRLTEVGYGMDIGSAALRRMRKVYLCLQIVIVILGTVPKIEEYLKEGQTTSPRWRTWETALAVVYCFTTVAGHLSVGIVAFRGLSRIIEAMDLQKSLVGSYAQKENRWAWKVLQNLRWHTLLQCLWSGCLQLALFAMYTPVTRMHLPPDTYDQILASALSTAFLTEIVFLLTLTGRLTPQRCSSLQHTHASGRIPTEPTPKSSAWQATVEALARRGISAGELLDFYEQLVTPGGPMPHYDPQASTTNDVVRRAVIPLSRTEDGGGVAYATLLDPAEDRGLPTVMVTHSWTNLFLHLVAAVVADALGLDEYDGVAAVLAGGDCGKLRRALQRQGRLGQVVWICAFSVNQHASICDEDFLSSPVAASPQRRRWERGRRDTVTQEVFLPCTCSQPKLLNSSFPDECELNKFSDMIKHLHKEVPDFSHLVAVDEDYDVFTRAWCIAELHQAHFLGVQQRVCLQANRVLDIDTDDLTVYKRLATLTVLACEASRPQDKAEILSRIPDTQEFDEQLQEVIFGTRGLLRRQFVGFGVLEAAARTAFRVSRLQSNGKACEGV</sequence>
<accession>A0A7S4SS79</accession>
<feature type="region of interest" description="Disordered" evidence="1">
    <location>
        <begin position="29"/>
        <end position="54"/>
    </location>
</feature>
<evidence type="ECO:0000256" key="2">
    <source>
        <dbReference type="SAM" id="Phobius"/>
    </source>
</evidence>
<evidence type="ECO:0000313" key="3">
    <source>
        <dbReference type="EMBL" id="CAE4654077.1"/>
    </source>
</evidence>